<keyword evidence="1" id="KW-0732">Signal</keyword>
<evidence type="ECO:0000313" key="2">
    <source>
        <dbReference type="EMBL" id="KIM84427.1"/>
    </source>
</evidence>
<gene>
    <name evidence="2" type="ORF">PILCRDRAFT_817987</name>
</gene>
<feature type="chain" id="PRO_5002162265" description="WAP domain-containing protein" evidence="1">
    <location>
        <begin position="21"/>
        <end position="63"/>
    </location>
</feature>
<dbReference type="Proteomes" id="UP000054166">
    <property type="component" value="Unassembled WGS sequence"/>
</dbReference>
<dbReference type="AlphaFoldDB" id="A0A0C3C470"/>
<dbReference type="HOGENOM" id="CLU_2776784_0_0_1"/>
<sequence length="63" mass="6631">MQSFKSTILFALAFATFAAAAPTEDSVEAQSPKCKPLLQSCTVNSECCADLCVAGVRALNCRT</sequence>
<proteinExistence type="predicted"/>
<reference evidence="2 3" key="1">
    <citation type="submission" date="2014-04" db="EMBL/GenBank/DDBJ databases">
        <authorList>
            <consortium name="DOE Joint Genome Institute"/>
            <person name="Kuo A."/>
            <person name="Tarkka M."/>
            <person name="Buscot F."/>
            <person name="Kohler A."/>
            <person name="Nagy L.G."/>
            <person name="Floudas D."/>
            <person name="Copeland A."/>
            <person name="Barry K.W."/>
            <person name="Cichocki N."/>
            <person name="Veneault-Fourrey C."/>
            <person name="LaButti K."/>
            <person name="Lindquist E.A."/>
            <person name="Lipzen A."/>
            <person name="Lundell T."/>
            <person name="Morin E."/>
            <person name="Murat C."/>
            <person name="Sun H."/>
            <person name="Tunlid A."/>
            <person name="Henrissat B."/>
            <person name="Grigoriev I.V."/>
            <person name="Hibbett D.S."/>
            <person name="Martin F."/>
            <person name="Nordberg H.P."/>
            <person name="Cantor M.N."/>
            <person name="Hua S.X."/>
        </authorList>
    </citation>
    <scope>NUCLEOTIDE SEQUENCE [LARGE SCALE GENOMIC DNA]</scope>
    <source>
        <strain evidence="2 3">F 1598</strain>
    </source>
</reference>
<name>A0A0C3C470_PILCF</name>
<evidence type="ECO:0000313" key="3">
    <source>
        <dbReference type="Proteomes" id="UP000054166"/>
    </source>
</evidence>
<feature type="signal peptide" evidence="1">
    <location>
        <begin position="1"/>
        <end position="20"/>
    </location>
</feature>
<evidence type="ECO:0000256" key="1">
    <source>
        <dbReference type="SAM" id="SignalP"/>
    </source>
</evidence>
<protein>
    <recommendedName>
        <fullName evidence="4">WAP domain-containing protein</fullName>
    </recommendedName>
</protein>
<dbReference type="EMBL" id="KN832987">
    <property type="protein sequence ID" value="KIM84427.1"/>
    <property type="molecule type" value="Genomic_DNA"/>
</dbReference>
<accession>A0A0C3C470</accession>
<reference evidence="3" key="2">
    <citation type="submission" date="2015-01" db="EMBL/GenBank/DDBJ databases">
        <title>Evolutionary Origins and Diversification of the Mycorrhizal Mutualists.</title>
        <authorList>
            <consortium name="DOE Joint Genome Institute"/>
            <consortium name="Mycorrhizal Genomics Consortium"/>
            <person name="Kohler A."/>
            <person name="Kuo A."/>
            <person name="Nagy L.G."/>
            <person name="Floudas D."/>
            <person name="Copeland A."/>
            <person name="Barry K.W."/>
            <person name="Cichocki N."/>
            <person name="Veneault-Fourrey C."/>
            <person name="LaButti K."/>
            <person name="Lindquist E.A."/>
            <person name="Lipzen A."/>
            <person name="Lundell T."/>
            <person name="Morin E."/>
            <person name="Murat C."/>
            <person name="Riley R."/>
            <person name="Ohm R."/>
            <person name="Sun H."/>
            <person name="Tunlid A."/>
            <person name="Henrissat B."/>
            <person name="Grigoriev I.V."/>
            <person name="Hibbett D.S."/>
            <person name="Martin F."/>
        </authorList>
    </citation>
    <scope>NUCLEOTIDE SEQUENCE [LARGE SCALE GENOMIC DNA]</scope>
    <source>
        <strain evidence="3">F 1598</strain>
    </source>
</reference>
<organism evidence="2 3">
    <name type="scientific">Piloderma croceum (strain F 1598)</name>
    <dbReference type="NCBI Taxonomy" id="765440"/>
    <lineage>
        <taxon>Eukaryota</taxon>
        <taxon>Fungi</taxon>
        <taxon>Dikarya</taxon>
        <taxon>Basidiomycota</taxon>
        <taxon>Agaricomycotina</taxon>
        <taxon>Agaricomycetes</taxon>
        <taxon>Agaricomycetidae</taxon>
        <taxon>Atheliales</taxon>
        <taxon>Atheliaceae</taxon>
        <taxon>Piloderma</taxon>
    </lineage>
</organism>
<keyword evidence="3" id="KW-1185">Reference proteome</keyword>
<dbReference type="InParanoid" id="A0A0C3C470"/>
<evidence type="ECO:0008006" key="4">
    <source>
        <dbReference type="Google" id="ProtNLM"/>
    </source>
</evidence>